<dbReference type="EMBL" id="CP017080">
    <property type="protein sequence ID" value="AOH56087.1"/>
    <property type="molecule type" value="Genomic_DNA"/>
</dbReference>
<evidence type="ECO:0000313" key="1">
    <source>
        <dbReference type="EMBL" id="AOH56087.1"/>
    </source>
</evidence>
<dbReference type="Proteomes" id="UP000077926">
    <property type="component" value="Chromosome"/>
</dbReference>
<protein>
    <submittedName>
        <fullName evidence="1">Uncharacterized protein</fullName>
    </submittedName>
</protein>
<sequence>MFLNVTEAIKNSSFFFYMYKHNHICFTGILQLIELGKAKLTGAIKSAINIMAIFLQKENSAYAESQLEI</sequence>
<reference evidence="1 2" key="1">
    <citation type="submission" date="2016-08" db="EMBL/GenBank/DDBJ databases">
        <title>Complete genome sequence of Bacillus muralis G25-68, a strain with toxicity to nematodes.</title>
        <authorList>
            <person name="Zheng Z."/>
        </authorList>
    </citation>
    <scope>NUCLEOTIDE SEQUENCE [LARGE SCALE GENOMIC DNA]</scope>
    <source>
        <strain evidence="1 2">G25-68</strain>
    </source>
</reference>
<name>A0A1B3XS98_9BACI</name>
<dbReference type="KEGG" id="bmur:ABE28_017125"/>
<proteinExistence type="predicted"/>
<keyword evidence="2" id="KW-1185">Reference proteome</keyword>
<gene>
    <name evidence="1" type="ORF">ABE28_017125</name>
</gene>
<dbReference type="AlphaFoldDB" id="A0A1B3XS98"/>
<organism evidence="1 2">
    <name type="scientific">Peribacillus muralis</name>
    <dbReference type="NCBI Taxonomy" id="264697"/>
    <lineage>
        <taxon>Bacteria</taxon>
        <taxon>Bacillati</taxon>
        <taxon>Bacillota</taxon>
        <taxon>Bacilli</taxon>
        <taxon>Bacillales</taxon>
        <taxon>Bacillaceae</taxon>
        <taxon>Peribacillus</taxon>
    </lineage>
</organism>
<accession>A0A1B3XS98</accession>
<evidence type="ECO:0000313" key="2">
    <source>
        <dbReference type="Proteomes" id="UP000077926"/>
    </source>
</evidence>